<organism evidence="3 4">
    <name type="scientific">Mesorhizobium qingshengii</name>
    <dbReference type="NCBI Taxonomy" id="1165689"/>
    <lineage>
        <taxon>Bacteria</taxon>
        <taxon>Pseudomonadati</taxon>
        <taxon>Pseudomonadota</taxon>
        <taxon>Alphaproteobacteria</taxon>
        <taxon>Hyphomicrobiales</taxon>
        <taxon>Phyllobacteriaceae</taxon>
        <taxon>Mesorhizobium</taxon>
    </lineage>
</organism>
<feature type="transmembrane region" description="Helical" evidence="1">
    <location>
        <begin position="214"/>
        <end position="230"/>
    </location>
</feature>
<dbReference type="RefSeq" id="WP_091574644.1">
    <property type="nucleotide sequence ID" value="NZ_FMXM01000002.1"/>
</dbReference>
<feature type="transmembrane region" description="Helical" evidence="1">
    <location>
        <begin position="236"/>
        <end position="257"/>
    </location>
</feature>
<dbReference type="GO" id="GO:0016020">
    <property type="term" value="C:membrane"/>
    <property type="evidence" value="ECO:0007669"/>
    <property type="project" value="TreeGrafter"/>
</dbReference>
<proteinExistence type="predicted"/>
<feature type="transmembrane region" description="Helical" evidence="1">
    <location>
        <begin position="292"/>
        <end position="312"/>
    </location>
</feature>
<dbReference type="EMBL" id="FMXM01000002">
    <property type="protein sequence ID" value="SDA39014.1"/>
    <property type="molecule type" value="Genomic_DNA"/>
</dbReference>
<dbReference type="PANTHER" id="PTHR23028:SF53">
    <property type="entry name" value="ACYL_TRANSF_3 DOMAIN-CONTAINING PROTEIN"/>
    <property type="match status" value="1"/>
</dbReference>
<name>A0A1G5UZI7_9HYPH</name>
<reference evidence="3 4" key="1">
    <citation type="submission" date="2016-10" db="EMBL/GenBank/DDBJ databases">
        <authorList>
            <person name="de Groot N.N."/>
        </authorList>
    </citation>
    <scope>NUCLEOTIDE SEQUENCE [LARGE SCALE GENOMIC DNA]</scope>
    <source>
        <strain evidence="3 4">CGMCC 1.12097</strain>
    </source>
</reference>
<keyword evidence="1" id="KW-0472">Membrane</keyword>
<keyword evidence="3" id="KW-0012">Acyltransferase</keyword>
<keyword evidence="3" id="KW-0378">Hydrolase</keyword>
<dbReference type="PANTHER" id="PTHR23028">
    <property type="entry name" value="ACETYLTRANSFERASE"/>
    <property type="match status" value="1"/>
</dbReference>
<dbReference type="OrthoDB" id="9767863at2"/>
<keyword evidence="3" id="KW-0808">Transferase</keyword>
<dbReference type="InterPro" id="IPR050879">
    <property type="entry name" value="Acyltransferase_3"/>
</dbReference>
<gene>
    <name evidence="3" type="ORF">SAMN02927914_00098</name>
</gene>
<dbReference type="InterPro" id="IPR002656">
    <property type="entry name" value="Acyl_transf_3_dom"/>
</dbReference>
<protein>
    <submittedName>
        <fullName evidence="3">Peptidoglycan/LPS O-acetylase OafA/YrhL, contains acyltransferase and SGNH-hydrolase domains</fullName>
    </submittedName>
</protein>
<accession>A0A1G5UZI7</accession>
<feature type="transmembrane region" description="Helical" evidence="1">
    <location>
        <begin position="87"/>
        <end position="108"/>
    </location>
</feature>
<sequence length="347" mass="38366">MPNNEQRRYLGLQALRAIAALLVVVQHSVYFSCLATGADTISFRRLQLGTTGVFIFFVISGAVMALATTNEGPRSFALSRLTRIYPAYFLALGLAYVVLSTAGQPPTITPDASLFLLPTGDLNSTFNVPYWTLIYEMQFYALLWLAVVCRTSHTARMWLAVCWAVVILVSGTSGIAVPVLNPTAIQIPFSGVNLFFVLGYVMASGMMTRDWRPFFALVLLTSVMSLYANAWSQSYLGLGVLCASAVFISIWIEAGFVPKWLAKAGDYSYGLYLAHLSIVFAIYKAAPGWPLWAMIVATLSCGLLGGLAFGRLEQWLYRKYWRPIAKRANRDREFSAPDLAAIRSDQR</sequence>
<feature type="transmembrane region" description="Helical" evidence="1">
    <location>
        <begin position="269"/>
        <end position="286"/>
    </location>
</feature>
<dbReference type="GO" id="GO:0016787">
    <property type="term" value="F:hydrolase activity"/>
    <property type="evidence" value="ECO:0007669"/>
    <property type="project" value="UniProtKB-KW"/>
</dbReference>
<dbReference type="STRING" id="1165689.SAMN02927914_00098"/>
<evidence type="ECO:0000259" key="2">
    <source>
        <dbReference type="Pfam" id="PF01757"/>
    </source>
</evidence>
<dbReference type="GO" id="GO:0000271">
    <property type="term" value="P:polysaccharide biosynthetic process"/>
    <property type="evidence" value="ECO:0007669"/>
    <property type="project" value="TreeGrafter"/>
</dbReference>
<evidence type="ECO:0000256" key="1">
    <source>
        <dbReference type="SAM" id="Phobius"/>
    </source>
</evidence>
<feature type="transmembrane region" description="Helical" evidence="1">
    <location>
        <begin position="158"/>
        <end position="177"/>
    </location>
</feature>
<dbReference type="Pfam" id="PF01757">
    <property type="entry name" value="Acyl_transf_3"/>
    <property type="match status" value="1"/>
</dbReference>
<feature type="transmembrane region" description="Helical" evidence="1">
    <location>
        <begin position="128"/>
        <end position="146"/>
    </location>
</feature>
<feature type="domain" description="Acyltransferase 3" evidence="2">
    <location>
        <begin position="11"/>
        <end position="304"/>
    </location>
</feature>
<evidence type="ECO:0000313" key="4">
    <source>
        <dbReference type="Proteomes" id="UP000198588"/>
    </source>
</evidence>
<feature type="transmembrane region" description="Helical" evidence="1">
    <location>
        <begin position="183"/>
        <end position="202"/>
    </location>
</feature>
<feature type="transmembrane region" description="Helical" evidence="1">
    <location>
        <begin position="47"/>
        <end position="67"/>
    </location>
</feature>
<keyword evidence="1" id="KW-0812">Transmembrane</keyword>
<dbReference type="AlphaFoldDB" id="A0A1G5UZI7"/>
<evidence type="ECO:0000313" key="3">
    <source>
        <dbReference type="EMBL" id="SDA39014.1"/>
    </source>
</evidence>
<dbReference type="Proteomes" id="UP000198588">
    <property type="component" value="Unassembled WGS sequence"/>
</dbReference>
<dbReference type="GO" id="GO:0016747">
    <property type="term" value="F:acyltransferase activity, transferring groups other than amino-acyl groups"/>
    <property type="evidence" value="ECO:0007669"/>
    <property type="project" value="InterPro"/>
</dbReference>
<keyword evidence="1" id="KW-1133">Transmembrane helix</keyword>